<dbReference type="OrthoDB" id="21589at2759"/>
<dbReference type="GO" id="GO:0030968">
    <property type="term" value="P:endoplasmic reticulum unfolded protein response"/>
    <property type="evidence" value="ECO:0007669"/>
    <property type="project" value="TreeGrafter"/>
</dbReference>
<dbReference type="PANTHER" id="PTHR12943">
    <property type="entry name" value="HOMOCYSTEINE-RESPONSIVE ENDOPLASMIC RETICULUM-RESIDENT UNIQUITIN-LIKE DOMAIN HERPUD PROTEIN FAMILY MEMBER"/>
    <property type="match status" value="1"/>
</dbReference>
<comment type="caution">
    <text evidence="2">The sequence shown here is derived from an EMBL/GenBank/DDBJ whole genome shotgun (WGS) entry which is preliminary data.</text>
</comment>
<evidence type="ECO:0000313" key="3">
    <source>
        <dbReference type="Proteomes" id="UP000299102"/>
    </source>
</evidence>
<sequence>MWQAGGGTAVPGTRPMNAVNEVPPQPAAEPPEPVQDDDAMPRDWLDLMYAGSRLAILFSLVYFYSSPFRLMLVALLCAMGYLHQVGFFRDVNAMNENQPLRNEPVRQENPRAPEQDNPEPQVPQTTDNTQINQQSLLAATWMIFTSFFTSLIPETN</sequence>
<feature type="compositionally biased region" description="Pro residues" evidence="1">
    <location>
        <begin position="23"/>
        <end position="33"/>
    </location>
</feature>
<keyword evidence="3" id="KW-1185">Reference proteome</keyword>
<gene>
    <name evidence="2" type="primary">herpud2</name>
    <name evidence="2" type="ORF">EVAR_90050_1</name>
</gene>
<feature type="compositionally biased region" description="Basic and acidic residues" evidence="1">
    <location>
        <begin position="103"/>
        <end position="114"/>
    </location>
</feature>
<accession>A0A4C1WTF0</accession>
<name>A0A4C1WTF0_EUMVA</name>
<feature type="region of interest" description="Disordered" evidence="1">
    <location>
        <begin position="100"/>
        <end position="127"/>
    </location>
</feature>
<dbReference type="STRING" id="151549.A0A4C1WTF0"/>
<feature type="region of interest" description="Disordered" evidence="1">
    <location>
        <begin position="1"/>
        <end position="39"/>
    </location>
</feature>
<reference evidence="2 3" key="1">
    <citation type="journal article" date="2019" name="Commun. Biol.">
        <title>The bagworm genome reveals a unique fibroin gene that provides high tensile strength.</title>
        <authorList>
            <person name="Kono N."/>
            <person name="Nakamura H."/>
            <person name="Ohtoshi R."/>
            <person name="Tomita M."/>
            <person name="Numata K."/>
            <person name="Arakawa K."/>
        </authorList>
    </citation>
    <scope>NUCLEOTIDE SEQUENCE [LARGE SCALE GENOMIC DNA]</scope>
</reference>
<protein>
    <submittedName>
        <fullName evidence="2">Homocysteine-responsive endoplasmic reticulum-resident ubiquitin-like domain member 2 protein</fullName>
    </submittedName>
</protein>
<dbReference type="AlphaFoldDB" id="A0A4C1WTF0"/>
<evidence type="ECO:0000256" key="1">
    <source>
        <dbReference type="SAM" id="MobiDB-lite"/>
    </source>
</evidence>
<dbReference type="Proteomes" id="UP000299102">
    <property type="component" value="Unassembled WGS sequence"/>
</dbReference>
<proteinExistence type="predicted"/>
<evidence type="ECO:0000313" key="2">
    <source>
        <dbReference type="EMBL" id="GBP54766.1"/>
    </source>
</evidence>
<organism evidence="2 3">
    <name type="scientific">Eumeta variegata</name>
    <name type="common">Bagworm moth</name>
    <name type="synonym">Eumeta japonica</name>
    <dbReference type="NCBI Taxonomy" id="151549"/>
    <lineage>
        <taxon>Eukaryota</taxon>
        <taxon>Metazoa</taxon>
        <taxon>Ecdysozoa</taxon>
        <taxon>Arthropoda</taxon>
        <taxon>Hexapoda</taxon>
        <taxon>Insecta</taxon>
        <taxon>Pterygota</taxon>
        <taxon>Neoptera</taxon>
        <taxon>Endopterygota</taxon>
        <taxon>Lepidoptera</taxon>
        <taxon>Glossata</taxon>
        <taxon>Ditrysia</taxon>
        <taxon>Tineoidea</taxon>
        <taxon>Psychidae</taxon>
        <taxon>Oiketicinae</taxon>
        <taxon>Eumeta</taxon>
    </lineage>
</organism>
<dbReference type="PANTHER" id="PTHR12943:SF27">
    <property type="entry name" value="HOMOCYSTEINE-INDUCED ENDOPLASMIC RETICULUM PROTEIN, ISOFORM A"/>
    <property type="match status" value="1"/>
</dbReference>
<dbReference type="InterPro" id="IPR039751">
    <property type="entry name" value="HERPUD1/2"/>
</dbReference>
<dbReference type="EMBL" id="BGZK01000654">
    <property type="protein sequence ID" value="GBP54766.1"/>
    <property type="molecule type" value="Genomic_DNA"/>
</dbReference>